<evidence type="ECO:0000313" key="4">
    <source>
        <dbReference type="Proteomes" id="UP000233654"/>
    </source>
</evidence>
<protein>
    <recommendedName>
        <fullName evidence="2">FHA domain-containing protein</fullName>
    </recommendedName>
</protein>
<evidence type="ECO:0000259" key="2">
    <source>
        <dbReference type="PROSITE" id="PS50006"/>
    </source>
</evidence>
<dbReference type="InterPro" id="IPR000253">
    <property type="entry name" value="FHA_dom"/>
</dbReference>
<organism evidence="3 4">
    <name type="scientific">Candidatus Anoxymicrobium japonicum</name>
    <dbReference type="NCBI Taxonomy" id="2013648"/>
    <lineage>
        <taxon>Bacteria</taxon>
        <taxon>Bacillati</taxon>
        <taxon>Actinomycetota</taxon>
        <taxon>Candidatus Geothermincolia</taxon>
        <taxon>Candidatus Geothermincolales</taxon>
        <taxon>Candidatus Anoxymicrobiaceae</taxon>
        <taxon>Candidatus Anoxymicrobium</taxon>
    </lineage>
</organism>
<feature type="domain" description="FHA" evidence="2">
    <location>
        <begin position="82"/>
        <end position="130"/>
    </location>
</feature>
<dbReference type="SUPFAM" id="SSF49879">
    <property type="entry name" value="SMAD/FHA domain"/>
    <property type="match status" value="1"/>
</dbReference>
<dbReference type="PANTHER" id="PTHR23308">
    <property type="entry name" value="NUCLEAR INHIBITOR OF PROTEIN PHOSPHATASE-1"/>
    <property type="match status" value="1"/>
</dbReference>
<dbReference type="SMART" id="SM00240">
    <property type="entry name" value="FHA"/>
    <property type="match status" value="1"/>
</dbReference>
<sequence length="153" mass="16677">MICPSCGKNNPSTSAYCCQCGERLAESSKDESTTILTPVETDAGEEVRVIVPEVELACGEAMFVVKRGPNAGARFLLDKDVTTAGRHPESDIFLDDITVSRRHVEIRKSNGFKAVDMGSLNGTYVNKSRVEEVDLSSGDEVQIGKFKLIFLCK</sequence>
<dbReference type="PROSITE" id="PS50006">
    <property type="entry name" value="FHA_DOMAIN"/>
    <property type="match status" value="1"/>
</dbReference>
<dbReference type="AlphaFoldDB" id="A0A2N3G866"/>
<dbReference type="Gene3D" id="2.60.200.20">
    <property type="match status" value="1"/>
</dbReference>
<dbReference type="EMBL" id="PHEX01000002">
    <property type="protein sequence ID" value="PKQ28905.1"/>
    <property type="molecule type" value="Genomic_DNA"/>
</dbReference>
<proteinExistence type="predicted"/>
<dbReference type="CDD" id="cd22684">
    <property type="entry name" value="FHA_GarA_OdhI-like"/>
    <property type="match status" value="1"/>
</dbReference>
<keyword evidence="1" id="KW-0597">Phosphoprotein</keyword>
<dbReference type="InterPro" id="IPR008984">
    <property type="entry name" value="SMAD_FHA_dom_sf"/>
</dbReference>
<evidence type="ECO:0000256" key="1">
    <source>
        <dbReference type="ARBA" id="ARBA00022553"/>
    </source>
</evidence>
<reference evidence="3 4" key="1">
    <citation type="journal article" date="2017" name="ISME J.">
        <title>Potential for microbial H2 and metal transformations associated with novel bacteria and archaea in deep terrestrial subsurface sediments.</title>
        <authorList>
            <person name="Hernsdorf A.W."/>
            <person name="Amano Y."/>
            <person name="Miyakawa K."/>
            <person name="Ise K."/>
            <person name="Suzuki Y."/>
            <person name="Anantharaman K."/>
            <person name="Probst A."/>
            <person name="Burstein D."/>
            <person name="Thomas B.C."/>
            <person name="Banfield J.F."/>
        </authorList>
    </citation>
    <scope>NUCLEOTIDE SEQUENCE [LARGE SCALE GENOMIC DNA]</scope>
    <source>
        <strain evidence="3">HGW-Actinobacteria-3</strain>
    </source>
</reference>
<dbReference type="Pfam" id="PF00498">
    <property type="entry name" value="FHA"/>
    <property type="match status" value="1"/>
</dbReference>
<accession>A0A2N3G866</accession>
<evidence type="ECO:0000313" key="3">
    <source>
        <dbReference type="EMBL" id="PKQ28905.1"/>
    </source>
</evidence>
<dbReference type="Proteomes" id="UP000233654">
    <property type="component" value="Unassembled WGS sequence"/>
</dbReference>
<dbReference type="InterPro" id="IPR050923">
    <property type="entry name" value="Cell_Proc_Reg/RNA_Proc"/>
</dbReference>
<name>A0A2N3G866_9ACTN</name>
<gene>
    <name evidence="3" type="ORF">CVT63_00235</name>
</gene>
<comment type="caution">
    <text evidence="3">The sequence shown here is derived from an EMBL/GenBank/DDBJ whole genome shotgun (WGS) entry which is preliminary data.</text>
</comment>